<dbReference type="CDD" id="cd16922">
    <property type="entry name" value="HATPase_EvgS-ArcB-TorS-like"/>
    <property type="match status" value="1"/>
</dbReference>
<dbReference type="PROSITE" id="PS50110">
    <property type="entry name" value="RESPONSE_REGULATORY"/>
    <property type="match status" value="1"/>
</dbReference>
<dbReference type="SUPFAM" id="SSF47384">
    <property type="entry name" value="Homodimeric domain of signal transducing histidine kinase"/>
    <property type="match status" value="1"/>
</dbReference>
<dbReference type="InterPro" id="IPR003661">
    <property type="entry name" value="HisK_dim/P_dom"/>
</dbReference>
<dbReference type="SUPFAM" id="SSF52172">
    <property type="entry name" value="CheY-like"/>
    <property type="match status" value="1"/>
</dbReference>
<dbReference type="CDD" id="cd17580">
    <property type="entry name" value="REC_2_DhkD-like"/>
    <property type="match status" value="1"/>
</dbReference>
<comment type="catalytic activity">
    <reaction evidence="1">
        <text>ATP + protein L-histidine = ADP + protein N-phospho-L-histidine.</text>
        <dbReference type="EC" id="2.7.13.3"/>
    </reaction>
</comment>
<feature type="domain" description="Histidine kinase" evidence="5">
    <location>
        <begin position="56"/>
        <end position="274"/>
    </location>
</feature>
<evidence type="ECO:0000256" key="1">
    <source>
        <dbReference type="ARBA" id="ARBA00000085"/>
    </source>
</evidence>
<evidence type="ECO:0000313" key="8">
    <source>
        <dbReference type="Proteomes" id="UP000676565"/>
    </source>
</evidence>
<dbReference type="Pfam" id="PF00072">
    <property type="entry name" value="Response_reg"/>
    <property type="match status" value="1"/>
</dbReference>
<feature type="modified residue" description="4-aspartylphosphate" evidence="4">
    <location>
        <position position="346"/>
    </location>
</feature>
<dbReference type="EMBL" id="JAGKQQ010000001">
    <property type="protein sequence ID" value="MBP3953721.1"/>
    <property type="molecule type" value="Genomic_DNA"/>
</dbReference>
<dbReference type="Pfam" id="PF00512">
    <property type="entry name" value="HisKA"/>
    <property type="match status" value="1"/>
</dbReference>
<dbReference type="EC" id="2.7.13.3" evidence="2"/>
<evidence type="ECO:0000259" key="5">
    <source>
        <dbReference type="PROSITE" id="PS50109"/>
    </source>
</evidence>
<dbReference type="PROSITE" id="PS50109">
    <property type="entry name" value="HIS_KIN"/>
    <property type="match status" value="1"/>
</dbReference>
<organism evidence="7 8">
    <name type="scientific">Gemmata palustris</name>
    <dbReference type="NCBI Taxonomy" id="2822762"/>
    <lineage>
        <taxon>Bacteria</taxon>
        <taxon>Pseudomonadati</taxon>
        <taxon>Planctomycetota</taxon>
        <taxon>Planctomycetia</taxon>
        <taxon>Gemmatales</taxon>
        <taxon>Gemmataceae</taxon>
        <taxon>Gemmata</taxon>
    </lineage>
</organism>
<dbReference type="SMART" id="SM00387">
    <property type="entry name" value="HATPase_c"/>
    <property type="match status" value="1"/>
</dbReference>
<proteinExistence type="predicted"/>
<gene>
    <name evidence="7" type="ORF">J8F10_00195</name>
</gene>
<dbReference type="Gene3D" id="3.40.50.2300">
    <property type="match status" value="1"/>
</dbReference>
<evidence type="ECO:0000313" key="7">
    <source>
        <dbReference type="EMBL" id="MBP3953721.1"/>
    </source>
</evidence>
<dbReference type="Gene3D" id="1.10.287.130">
    <property type="match status" value="1"/>
</dbReference>
<keyword evidence="8" id="KW-1185">Reference proteome</keyword>
<dbReference type="SMART" id="SM00388">
    <property type="entry name" value="HisKA"/>
    <property type="match status" value="1"/>
</dbReference>
<dbReference type="InterPro" id="IPR001789">
    <property type="entry name" value="Sig_transdc_resp-reg_receiver"/>
</dbReference>
<protein>
    <recommendedName>
        <fullName evidence="2">histidine kinase</fullName>
        <ecNumber evidence="2">2.7.13.3</ecNumber>
    </recommendedName>
</protein>
<comment type="caution">
    <text evidence="7">The sequence shown here is derived from an EMBL/GenBank/DDBJ whole genome shotgun (WGS) entry which is preliminary data.</text>
</comment>
<evidence type="ECO:0000256" key="2">
    <source>
        <dbReference type="ARBA" id="ARBA00012438"/>
    </source>
</evidence>
<accession>A0ABS5BJ47</accession>
<evidence type="ECO:0000256" key="3">
    <source>
        <dbReference type="ARBA" id="ARBA00022553"/>
    </source>
</evidence>
<name>A0ABS5BJ47_9BACT</name>
<feature type="domain" description="Response regulatory" evidence="6">
    <location>
        <begin position="297"/>
        <end position="413"/>
    </location>
</feature>
<dbReference type="InterPro" id="IPR036890">
    <property type="entry name" value="HATPase_C_sf"/>
</dbReference>
<keyword evidence="3 4" id="KW-0597">Phosphoprotein</keyword>
<dbReference type="CDD" id="cd00082">
    <property type="entry name" value="HisKA"/>
    <property type="match status" value="1"/>
</dbReference>
<dbReference type="InterPro" id="IPR005467">
    <property type="entry name" value="His_kinase_dom"/>
</dbReference>
<dbReference type="InterPro" id="IPR003594">
    <property type="entry name" value="HATPase_dom"/>
</dbReference>
<dbReference type="Gene3D" id="3.30.450.40">
    <property type="match status" value="1"/>
</dbReference>
<dbReference type="InterPro" id="IPR004358">
    <property type="entry name" value="Sig_transdc_His_kin-like_C"/>
</dbReference>
<dbReference type="Pfam" id="PF02518">
    <property type="entry name" value="HATPase_c"/>
    <property type="match status" value="1"/>
</dbReference>
<reference evidence="7 8" key="1">
    <citation type="submission" date="2021-04" db="EMBL/GenBank/DDBJ databases">
        <authorList>
            <person name="Ivanova A."/>
        </authorList>
    </citation>
    <scope>NUCLEOTIDE SEQUENCE [LARGE SCALE GENOMIC DNA]</scope>
    <source>
        <strain evidence="7 8">G18</strain>
    </source>
</reference>
<dbReference type="SMART" id="SM00448">
    <property type="entry name" value="REC"/>
    <property type="match status" value="1"/>
</dbReference>
<evidence type="ECO:0000256" key="4">
    <source>
        <dbReference type="PROSITE-ProRule" id="PRU00169"/>
    </source>
</evidence>
<dbReference type="Proteomes" id="UP000676565">
    <property type="component" value="Unassembled WGS sequence"/>
</dbReference>
<sequence length="415" mass="45051">MGGVTFLSTSAARRYGPAELVVAQDLAARIAVAIENTILYRTLQEQDRRKDEFLATLAHELRNPLAPIRNGLQILRIGRPPGDPAERTLAMMDRQIGQMVHLVDDLMDVSRVSRGKVILRKERVGVRALAEAAVETSRQMIETGKHELVVCVPADPLFVDADRTRLVQVLANLLNNAAKYTPPGGRIELSAEPRGADAVVRVTDNGLGIPTEMLPKIFEMFTQVGSSLDRSQGGLGIGLTLVRRLVELHGGTVSAESPGPNRGSTFTVRIPLAVEAGTASTHPPGTAEPSAGAPKLNILVVDDNRDAADSLALLLEVKGHEVRMAHDGPEALRVLETFRPDLIVLDIGLPGMNGYEVARRVRGSTELRAVTLVALTGWGQEEDRRRTRDAGFDYHLVKPADVTEIEKVLKTLTKK</sequence>
<dbReference type="PANTHER" id="PTHR43547">
    <property type="entry name" value="TWO-COMPONENT HISTIDINE KINASE"/>
    <property type="match status" value="1"/>
</dbReference>
<dbReference type="InterPro" id="IPR029016">
    <property type="entry name" value="GAF-like_dom_sf"/>
</dbReference>
<evidence type="ECO:0000259" key="6">
    <source>
        <dbReference type="PROSITE" id="PS50110"/>
    </source>
</evidence>
<dbReference type="PRINTS" id="PR00344">
    <property type="entry name" value="BCTRLSENSOR"/>
</dbReference>
<dbReference type="InterPro" id="IPR036097">
    <property type="entry name" value="HisK_dim/P_sf"/>
</dbReference>
<dbReference type="SUPFAM" id="SSF55874">
    <property type="entry name" value="ATPase domain of HSP90 chaperone/DNA topoisomerase II/histidine kinase"/>
    <property type="match status" value="1"/>
</dbReference>
<dbReference type="InterPro" id="IPR011006">
    <property type="entry name" value="CheY-like_superfamily"/>
</dbReference>
<dbReference type="Gene3D" id="3.30.565.10">
    <property type="entry name" value="Histidine kinase-like ATPase, C-terminal domain"/>
    <property type="match status" value="1"/>
</dbReference>
<dbReference type="PANTHER" id="PTHR43547:SF2">
    <property type="entry name" value="HYBRID SIGNAL TRANSDUCTION HISTIDINE KINASE C"/>
    <property type="match status" value="1"/>
</dbReference>